<proteinExistence type="predicted"/>
<evidence type="ECO:0000313" key="1">
    <source>
        <dbReference type="EMBL" id="AIY43554.1"/>
    </source>
</evidence>
<gene>
    <name evidence="1" type="ORF">LT85_4396</name>
</gene>
<dbReference type="Proteomes" id="UP000030302">
    <property type="component" value="Chromosome"/>
</dbReference>
<sequence>MLLPCFQNSSHVALQQTSSGKFCFNLLPAPALNADAAFYPSEEIFNP</sequence>
<dbReference type="AlphaFoldDB" id="A0A0A1FIS4"/>
<dbReference type="HOGENOM" id="CLU_3166740_0_0_4"/>
<accession>A0A0A1FIS4</accession>
<protein>
    <submittedName>
        <fullName evidence="1">Uncharacterized protein</fullName>
    </submittedName>
</protein>
<reference evidence="2" key="1">
    <citation type="journal article" date="2014" name="Soil Biol. Biochem.">
        <title>Structure and function of bacterial communities in ageing soils: Insights from the Mendocino ecological staircase.</title>
        <authorList>
            <person name="Uroz S."/>
            <person name="Tech J.J."/>
            <person name="Sawaya N.A."/>
            <person name="Frey-Klett P."/>
            <person name="Leveau J.H.J."/>
        </authorList>
    </citation>
    <scope>NUCLEOTIDE SEQUENCE [LARGE SCALE GENOMIC DNA]</scope>
    <source>
        <strain evidence="2">Cal35</strain>
    </source>
</reference>
<keyword evidence="2" id="KW-1185">Reference proteome</keyword>
<dbReference type="EMBL" id="CP009962">
    <property type="protein sequence ID" value="AIY43554.1"/>
    <property type="molecule type" value="Genomic_DNA"/>
</dbReference>
<evidence type="ECO:0000313" key="2">
    <source>
        <dbReference type="Proteomes" id="UP000030302"/>
    </source>
</evidence>
<name>A0A0A1FIS4_9BURK</name>
<dbReference type="STRING" id="279058.LT85_4396"/>
<dbReference type="KEGG" id="care:LT85_4396"/>
<organism evidence="1 2">
    <name type="scientific">Collimonas arenae</name>
    <dbReference type="NCBI Taxonomy" id="279058"/>
    <lineage>
        <taxon>Bacteria</taxon>
        <taxon>Pseudomonadati</taxon>
        <taxon>Pseudomonadota</taxon>
        <taxon>Betaproteobacteria</taxon>
        <taxon>Burkholderiales</taxon>
        <taxon>Oxalobacteraceae</taxon>
        <taxon>Collimonas</taxon>
    </lineage>
</organism>